<dbReference type="Pfam" id="PF13185">
    <property type="entry name" value="GAF_2"/>
    <property type="match status" value="1"/>
</dbReference>
<sequence length="170" mass="19128">MTNNFTNYGSLAKQLVALIEDEVEPITIFSNISSLLYSNLPNVNWLGFYFIKNEELLLGPFQGQPACSHLKLESGVCGDAVTQRNLINVEDVYEYPNHIFCDSNSKSEIVLPIFVNNTIIGVLDIDAPTINRFNKNDEVNLQNIVELIEKKLAKIDLSIMTDVSTNFIKK</sequence>
<evidence type="ECO:0000256" key="1">
    <source>
        <dbReference type="ARBA" id="ARBA00038454"/>
    </source>
</evidence>
<dbReference type="AlphaFoldDB" id="A0A0M2P628"/>
<dbReference type="PANTHER" id="PTHR21021:SF15">
    <property type="entry name" value="FREE METHIONINE-R-SULFOXIDE REDUCTASE"/>
    <property type="match status" value="1"/>
</dbReference>
<dbReference type="InterPro" id="IPR029016">
    <property type="entry name" value="GAF-like_dom_sf"/>
</dbReference>
<dbReference type="GO" id="GO:0033745">
    <property type="term" value="F:L-methionine-(R)-S-oxide reductase activity"/>
    <property type="evidence" value="ECO:0007669"/>
    <property type="project" value="TreeGrafter"/>
</dbReference>
<dbReference type="EMBL" id="LAKJ01000002">
    <property type="protein sequence ID" value="KKI65353.1"/>
    <property type="molecule type" value="Genomic_DNA"/>
</dbReference>
<dbReference type="Proteomes" id="UP000034455">
    <property type="component" value="Unassembled WGS sequence"/>
</dbReference>
<gene>
    <name evidence="3" type="ORF">UF66_1310</name>
</gene>
<evidence type="ECO:0000259" key="2">
    <source>
        <dbReference type="Pfam" id="PF13185"/>
    </source>
</evidence>
<comment type="caution">
    <text evidence="3">The sequence shown here is derived from an EMBL/GenBank/DDBJ whole genome shotgun (WGS) entry which is preliminary data.</text>
</comment>
<evidence type="ECO:0000313" key="4">
    <source>
        <dbReference type="Proteomes" id="UP000034455"/>
    </source>
</evidence>
<feature type="domain" description="GAF" evidence="2">
    <location>
        <begin position="48"/>
        <end position="148"/>
    </location>
</feature>
<proteinExistence type="inferred from homology"/>
<evidence type="ECO:0000313" key="3">
    <source>
        <dbReference type="EMBL" id="KKI65353.1"/>
    </source>
</evidence>
<dbReference type="PANTHER" id="PTHR21021">
    <property type="entry name" value="GAF/PUTATIVE CYTOSKELETAL PROTEIN"/>
    <property type="match status" value="1"/>
</dbReference>
<accession>A0A0M2P628</accession>
<reference evidence="3 4" key="1">
    <citation type="submission" date="2015-03" db="EMBL/GenBank/DDBJ databases">
        <title>Genome Assembly of Staphylococcus cohnii subsp. cohnii strain G22B2.</title>
        <authorList>
            <person name="Nair G."/>
            <person name="Kaur G."/>
            <person name="Khatri I."/>
            <person name="Singh N.K."/>
            <person name="Sathyabama S."/>
            <person name="Maurya S.K."/>
            <person name="Subramanian S."/>
            <person name="Agrewala J.N."/>
            <person name="Mayilraj S."/>
        </authorList>
    </citation>
    <scope>NUCLEOTIDE SEQUENCE [LARGE SCALE GENOMIC DNA]</scope>
    <source>
        <strain evidence="3 4">G22B2</strain>
    </source>
</reference>
<dbReference type="InterPro" id="IPR003018">
    <property type="entry name" value="GAF"/>
</dbReference>
<dbReference type="RefSeq" id="WP_019468999.1">
    <property type="nucleotide sequence ID" value="NZ_BKAS01000001.1"/>
</dbReference>
<name>A0A0M2P628_STACC</name>
<comment type="similarity">
    <text evidence="1">Belongs to the free Met sulfoxide reductase family.</text>
</comment>
<dbReference type="InterPro" id="IPR051330">
    <property type="entry name" value="Phosphatase_reg/MetRdx"/>
</dbReference>
<organism evidence="3 4">
    <name type="scientific">Staphylococcus cohnii subsp. cohnii</name>
    <dbReference type="NCBI Taxonomy" id="74704"/>
    <lineage>
        <taxon>Bacteria</taxon>
        <taxon>Bacillati</taxon>
        <taxon>Bacillota</taxon>
        <taxon>Bacilli</taxon>
        <taxon>Bacillales</taxon>
        <taxon>Staphylococcaceae</taxon>
        <taxon>Staphylococcus</taxon>
        <taxon>Staphylococcus cohnii species complex</taxon>
    </lineage>
</organism>
<dbReference type="SUPFAM" id="SSF55781">
    <property type="entry name" value="GAF domain-like"/>
    <property type="match status" value="1"/>
</dbReference>
<dbReference type="FunFam" id="3.30.450.40:FF:000008">
    <property type="entry name" value="GAF domain-containing proteins"/>
    <property type="match status" value="1"/>
</dbReference>
<dbReference type="PATRIC" id="fig|74704.6.peg.1344"/>
<protein>
    <submittedName>
        <fullName evidence="3">Free methionine-(R)-sulfoxide reductase</fullName>
    </submittedName>
</protein>
<dbReference type="GO" id="GO:0005829">
    <property type="term" value="C:cytosol"/>
    <property type="evidence" value="ECO:0007669"/>
    <property type="project" value="TreeGrafter"/>
</dbReference>
<dbReference type="Gene3D" id="3.30.450.40">
    <property type="match status" value="1"/>
</dbReference>
<dbReference type="GeneID" id="58096483"/>